<organism evidence="1 2">
    <name type="scientific">Lactobacillus hominis DSM 23910 = CRBIP 24.179</name>
    <dbReference type="NCBI Taxonomy" id="1423758"/>
    <lineage>
        <taxon>Bacteria</taxon>
        <taxon>Bacillati</taxon>
        <taxon>Bacillota</taxon>
        <taxon>Bacilli</taxon>
        <taxon>Lactobacillales</taxon>
        <taxon>Lactobacillaceae</taxon>
        <taxon>Lactobacillus</taxon>
    </lineage>
</organism>
<dbReference type="GeneID" id="82846864"/>
<protein>
    <submittedName>
        <fullName evidence="1">Uncharacterized protein</fullName>
    </submittedName>
</protein>
<dbReference type="EMBL" id="CAKE01000004">
    <property type="protein sequence ID" value="CCI81619.1"/>
    <property type="molecule type" value="Genomic_DNA"/>
</dbReference>
<dbReference type="Proteomes" id="UP000009320">
    <property type="component" value="Unassembled WGS sequence"/>
</dbReference>
<keyword evidence="2" id="KW-1185">Reference proteome</keyword>
<dbReference type="AlphaFoldDB" id="I7L9R6"/>
<comment type="caution">
    <text evidence="1">The sequence shown here is derived from an EMBL/GenBank/DDBJ whole genome shotgun (WGS) entry which is preliminary data.</text>
</comment>
<evidence type="ECO:0000313" key="1">
    <source>
        <dbReference type="EMBL" id="CCI81619.1"/>
    </source>
</evidence>
<accession>I7L9R6</accession>
<sequence>MKMLFLDDSSCKEVYCINPDHEKEYIGKLIFDEDQNAWALWYWDNSTGDEGVTYTEDLEEDYKNYYAEQMQK</sequence>
<dbReference type="RefSeq" id="WP_008470440.1">
    <property type="nucleotide sequence ID" value="NZ_AYZP01000001.1"/>
</dbReference>
<evidence type="ECO:0000313" key="2">
    <source>
        <dbReference type="Proteomes" id="UP000009320"/>
    </source>
</evidence>
<name>I7L9R6_9LACO</name>
<proteinExistence type="predicted"/>
<gene>
    <name evidence="1" type="ORF">BN55_09435</name>
</gene>
<reference evidence="1 2" key="1">
    <citation type="submission" date="2012-06" db="EMBL/GenBank/DDBJ databases">
        <title>Draft Genome Sequence of Lactobacillus hominis Strain CRBIP 24.179T, isolated from human intestine.</title>
        <authorList>
            <person name="Cousin S."/>
            <person name="Ma L."/>
            <person name="Bizet C."/>
            <person name="Loux V."/>
            <person name="Bouchier C."/>
            <person name="Clermont D."/>
            <person name="Creno S."/>
        </authorList>
    </citation>
    <scope>NUCLEOTIDE SEQUENCE [LARGE SCALE GENOMIC DNA]</scope>
    <source>
        <strain evidence="2">CRBIP 24.179T</strain>
    </source>
</reference>